<organism evidence="10 11">
    <name type="scientific">Phormidium tenue FACHB-1050</name>
    <dbReference type="NCBI Taxonomy" id="2692857"/>
    <lineage>
        <taxon>Bacteria</taxon>
        <taxon>Bacillati</taxon>
        <taxon>Cyanobacteriota</taxon>
        <taxon>Cyanophyceae</taxon>
        <taxon>Oscillatoriophycideae</taxon>
        <taxon>Oscillatoriales</taxon>
        <taxon>Oscillatoriaceae</taxon>
        <taxon>Phormidium</taxon>
    </lineage>
</organism>
<keyword evidence="11" id="KW-1185">Reference proteome</keyword>
<evidence type="ECO:0000256" key="6">
    <source>
        <dbReference type="PROSITE-ProRule" id="PRU00169"/>
    </source>
</evidence>
<dbReference type="InterPro" id="IPR003594">
    <property type="entry name" value="HATPase_dom"/>
</dbReference>
<evidence type="ECO:0000256" key="5">
    <source>
        <dbReference type="ARBA" id="ARBA00023012"/>
    </source>
</evidence>
<dbReference type="SUPFAM" id="SSF52172">
    <property type="entry name" value="CheY-like"/>
    <property type="match status" value="2"/>
</dbReference>
<dbReference type="InterPro" id="IPR000014">
    <property type="entry name" value="PAS"/>
</dbReference>
<dbReference type="Pfam" id="PF00512">
    <property type="entry name" value="HisKA"/>
    <property type="match status" value="1"/>
</dbReference>
<dbReference type="RefSeq" id="WP_190578332.1">
    <property type="nucleotide sequence ID" value="NZ_CAWPQU010000008.1"/>
</dbReference>
<comment type="caution">
    <text evidence="10">The sequence shown here is derived from an EMBL/GenBank/DDBJ whole genome shotgun (WGS) entry which is preliminary data.</text>
</comment>
<dbReference type="EC" id="2.7.13.3" evidence="2"/>
<feature type="domain" description="Response regulatory" evidence="8">
    <location>
        <begin position="709"/>
        <end position="829"/>
    </location>
</feature>
<dbReference type="Gene3D" id="3.40.50.2300">
    <property type="match status" value="2"/>
</dbReference>
<dbReference type="Proteomes" id="UP000618445">
    <property type="component" value="Unassembled WGS sequence"/>
</dbReference>
<dbReference type="NCBIfam" id="TIGR00229">
    <property type="entry name" value="sensory_box"/>
    <property type="match status" value="1"/>
</dbReference>
<evidence type="ECO:0000313" key="11">
    <source>
        <dbReference type="Proteomes" id="UP000618445"/>
    </source>
</evidence>
<feature type="modified residue" description="4-aspartylphosphate" evidence="6">
    <location>
        <position position="605"/>
    </location>
</feature>
<dbReference type="InterPro" id="IPR005467">
    <property type="entry name" value="His_kinase_dom"/>
</dbReference>
<name>A0ABR8CBJ8_9CYAN</name>
<feature type="domain" description="Histidine kinase" evidence="7">
    <location>
        <begin position="300"/>
        <end position="535"/>
    </location>
</feature>
<dbReference type="Pfam" id="PF00072">
    <property type="entry name" value="Response_reg"/>
    <property type="match status" value="2"/>
</dbReference>
<dbReference type="Pfam" id="PF02518">
    <property type="entry name" value="HATPase_c"/>
    <property type="match status" value="1"/>
</dbReference>
<feature type="modified residue" description="4-aspartylphosphate" evidence="6">
    <location>
        <position position="758"/>
    </location>
</feature>
<dbReference type="SUPFAM" id="SSF55874">
    <property type="entry name" value="ATPase domain of HSP90 chaperone/DNA topoisomerase II/histidine kinase"/>
    <property type="match status" value="1"/>
</dbReference>
<keyword evidence="4" id="KW-0808">Transferase</keyword>
<dbReference type="InterPro" id="IPR011006">
    <property type="entry name" value="CheY-like_superfamily"/>
</dbReference>
<dbReference type="InterPro" id="IPR001789">
    <property type="entry name" value="Sig_transdc_resp-reg_receiver"/>
</dbReference>
<dbReference type="Pfam" id="PF13426">
    <property type="entry name" value="PAS_9"/>
    <property type="match status" value="1"/>
</dbReference>
<dbReference type="Gene3D" id="3.30.565.10">
    <property type="entry name" value="Histidine kinase-like ATPase, C-terminal domain"/>
    <property type="match status" value="1"/>
</dbReference>
<dbReference type="SMART" id="SM00448">
    <property type="entry name" value="REC"/>
    <property type="match status" value="2"/>
</dbReference>
<reference evidence="10 11" key="1">
    <citation type="journal article" date="2020" name="ISME J.">
        <title>Comparative genomics reveals insights into cyanobacterial evolution and habitat adaptation.</title>
        <authorList>
            <person name="Chen M.Y."/>
            <person name="Teng W.K."/>
            <person name="Zhao L."/>
            <person name="Hu C.X."/>
            <person name="Zhou Y.K."/>
            <person name="Han B.P."/>
            <person name="Song L.R."/>
            <person name="Shu W.S."/>
        </authorList>
    </citation>
    <scope>NUCLEOTIDE SEQUENCE [LARGE SCALE GENOMIC DNA]</scope>
    <source>
        <strain evidence="10 11">FACHB-1050</strain>
    </source>
</reference>
<feature type="domain" description="Response regulatory" evidence="8">
    <location>
        <begin position="555"/>
        <end position="672"/>
    </location>
</feature>
<dbReference type="InterPro" id="IPR035965">
    <property type="entry name" value="PAS-like_dom_sf"/>
</dbReference>
<evidence type="ECO:0000259" key="8">
    <source>
        <dbReference type="PROSITE" id="PS50110"/>
    </source>
</evidence>
<dbReference type="SMART" id="SM00387">
    <property type="entry name" value="HATPase_c"/>
    <property type="match status" value="1"/>
</dbReference>
<dbReference type="Gene3D" id="3.30.450.20">
    <property type="entry name" value="PAS domain"/>
    <property type="match status" value="2"/>
</dbReference>
<dbReference type="InterPro" id="IPR003661">
    <property type="entry name" value="HisK_dim/P_dom"/>
</dbReference>
<dbReference type="CDD" id="cd16922">
    <property type="entry name" value="HATPase_EvgS-ArcB-TorS-like"/>
    <property type="match status" value="1"/>
</dbReference>
<dbReference type="PRINTS" id="PR00344">
    <property type="entry name" value="BCTRLSENSOR"/>
</dbReference>
<protein>
    <recommendedName>
        <fullName evidence="2">histidine kinase</fullName>
        <ecNumber evidence="2">2.7.13.3</ecNumber>
    </recommendedName>
</protein>
<keyword evidence="5" id="KW-0902">Two-component regulatory system</keyword>
<evidence type="ECO:0000259" key="7">
    <source>
        <dbReference type="PROSITE" id="PS50109"/>
    </source>
</evidence>
<dbReference type="PANTHER" id="PTHR45339:SF5">
    <property type="entry name" value="HISTIDINE KINASE"/>
    <property type="match status" value="1"/>
</dbReference>
<dbReference type="SMART" id="SM00091">
    <property type="entry name" value="PAS"/>
    <property type="match status" value="2"/>
</dbReference>
<feature type="domain" description="PAS" evidence="9">
    <location>
        <begin position="143"/>
        <end position="215"/>
    </location>
</feature>
<dbReference type="SUPFAM" id="SSF55785">
    <property type="entry name" value="PYP-like sensor domain (PAS domain)"/>
    <property type="match status" value="1"/>
</dbReference>
<dbReference type="EMBL" id="JACJQY010000016">
    <property type="protein sequence ID" value="MBD2317490.1"/>
    <property type="molecule type" value="Genomic_DNA"/>
</dbReference>
<dbReference type="InterPro" id="IPR036890">
    <property type="entry name" value="HATPase_C_sf"/>
</dbReference>
<proteinExistence type="predicted"/>
<comment type="catalytic activity">
    <reaction evidence="1">
        <text>ATP + protein L-histidine = ADP + protein N-phospho-L-histidine.</text>
        <dbReference type="EC" id="2.7.13.3"/>
    </reaction>
</comment>
<dbReference type="InterPro" id="IPR004358">
    <property type="entry name" value="Sig_transdc_His_kin-like_C"/>
</dbReference>
<evidence type="ECO:0000256" key="2">
    <source>
        <dbReference type="ARBA" id="ARBA00012438"/>
    </source>
</evidence>
<dbReference type="SMART" id="SM00388">
    <property type="entry name" value="HisKA"/>
    <property type="match status" value="1"/>
</dbReference>
<dbReference type="PROSITE" id="PS50110">
    <property type="entry name" value="RESPONSE_REGULATORY"/>
    <property type="match status" value="2"/>
</dbReference>
<dbReference type="CDD" id="cd00082">
    <property type="entry name" value="HisKA"/>
    <property type="match status" value="1"/>
</dbReference>
<keyword evidence="4" id="KW-0418">Kinase</keyword>
<evidence type="ECO:0000259" key="9">
    <source>
        <dbReference type="PROSITE" id="PS50112"/>
    </source>
</evidence>
<keyword evidence="3 6" id="KW-0597">Phosphoprotein</keyword>
<dbReference type="InterPro" id="IPR036097">
    <property type="entry name" value="HisK_dim/P_sf"/>
</dbReference>
<dbReference type="SUPFAM" id="SSF47384">
    <property type="entry name" value="Homodimeric domain of signal transducing histidine kinase"/>
    <property type="match status" value="1"/>
</dbReference>
<dbReference type="Gene3D" id="1.10.287.130">
    <property type="match status" value="1"/>
</dbReference>
<dbReference type="PANTHER" id="PTHR45339">
    <property type="entry name" value="HYBRID SIGNAL TRANSDUCTION HISTIDINE KINASE J"/>
    <property type="match status" value="1"/>
</dbReference>
<dbReference type="CDD" id="cd17546">
    <property type="entry name" value="REC_hyHK_CKI1_RcsC-like"/>
    <property type="match status" value="2"/>
</dbReference>
<evidence type="ECO:0000256" key="3">
    <source>
        <dbReference type="ARBA" id="ARBA00022553"/>
    </source>
</evidence>
<accession>A0ABR8CBJ8</accession>
<gene>
    <name evidence="10" type="ORF">H6G05_11620</name>
</gene>
<dbReference type="PROSITE" id="PS50109">
    <property type="entry name" value="HIS_KIN"/>
    <property type="match status" value="1"/>
</dbReference>
<dbReference type="PROSITE" id="PS50112">
    <property type="entry name" value="PAS"/>
    <property type="match status" value="1"/>
</dbReference>
<dbReference type="CDD" id="cd00130">
    <property type="entry name" value="PAS"/>
    <property type="match status" value="1"/>
</dbReference>
<evidence type="ECO:0000313" key="10">
    <source>
        <dbReference type="EMBL" id="MBD2317490.1"/>
    </source>
</evidence>
<sequence>MKQSKLLKKLLTASERSFITIDRQFMITDTSYGAERYSEYPYESLLNKDIRNAFPETIGLEDSFNNIWHNQLTSFEIKGVYRSLNPQKPLYFNFYIIGTNELEDEDKNIIICIEDATDMMIMTQTLMQRANESDLLAHALLKSKEYIDKIISAMADALIVTNYQGKIKTVNPAAINLFGYSQDELVNKSIASLFKNPNQLNLIHQQYLENQSNNEQSLDSDRYFSNIEILCLSKNNEEILISFSCSTIQNHQIEYSTQSSHDFVYVGRNITELKRKEQELLAARQFAEQSAKAKTIFLANMSHEIRTPMNGVLGMTDLLLATPLDVRQQDFVENIRLSGNLLLSLINRILDLSKLEEGQLELESLPIDLEKCIEEILELFALQAHNQGLEINACFEEGLPTSLIADTVRFRQIMMNLIGNAIKFTTEGEIVVRVERDRTFEQANSLANKDSPQSQVYLRFSVIDTGIGIDPENQDKLFKPFSQVDTSTNRRFGGTGLGLAICRQLVELMQGEIGVSSPLENGKGTCFWVRLPLTLQSVPNPASLDYNSHPLSKRSILVVDANRHTRHAIRYYLTKFGAEVYEVSHMVDALNYMDASHKVDVAIIDWRLTDFNGSKLVQQIHEKEGFADLPIMAMLTADRQGETEIIMRQGFCGYITKPFKEQRLLKAVFSSLGIEIPVLSNDSSTSAVVPRLRDSSKPNIGLEELKKSKILLAEDNIVNQKVTMTYLSQLGCQADLAENGEQVLELMRSKDYDIILMDCQMPLLDGYDTTQAIRRIESNAQISRHVVIIAMTANAFTEDRDRCLAIGMDDFLSKPIRRQQLKETLEDWIIKQKLKENLRSWII</sequence>
<evidence type="ECO:0000256" key="1">
    <source>
        <dbReference type="ARBA" id="ARBA00000085"/>
    </source>
</evidence>
<evidence type="ECO:0000256" key="4">
    <source>
        <dbReference type="ARBA" id="ARBA00022777"/>
    </source>
</evidence>